<dbReference type="SUPFAM" id="SSF103473">
    <property type="entry name" value="MFS general substrate transporter"/>
    <property type="match status" value="1"/>
</dbReference>
<evidence type="ECO:0000256" key="5">
    <source>
        <dbReference type="SAM" id="Phobius"/>
    </source>
</evidence>
<proteinExistence type="predicted"/>
<keyword evidence="2 5" id="KW-0812">Transmembrane</keyword>
<keyword evidence="4 5" id="KW-0472">Membrane</keyword>
<feature type="transmembrane region" description="Helical" evidence="5">
    <location>
        <begin position="146"/>
        <end position="163"/>
    </location>
</feature>
<evidence type="ECO:0000313" key="7">
    <source>
        <dbReference type="Proteomes" id="UP000678393"/>
    </source>
</evidence>
<protein>
    <recommendedName>
        <fullName evidence="8">Major facilitator superfamily (MFS) profile domain-containing protein</fullName>
    </recommendedName>
</protein>
<dbReference type="PANTHER" id="PTHR10924">
    <property type="entry name" value="MAJOR FACILITATOR SUPERFAMILY PROTEIN-RELATED"/>
    <property type="match status" value="1"/>
</dbReference>
<feature type="non-terminal residue" evidence="6">
    <location>
        <position position="1"/>
    </location>
</feature>
<dbReference type="EMBL" id="CAJHNH020002620">
    <property type="protein sequence ID" value="CAG5127238.1"/>
    <property type="molecule type" value="Genomic_DNA"/>
</dbReference>
<dbReference type="AlphaFoldDB" id="A0A8S3ZGG3"/>
<accession>A0A8S3ZGG3</accession>
<feature type="transmembrane region" description="Helical" evidence="5">
    <location>
        <begin position="258"/>
        <end position="279"/>
    </location>
</feature>
<feature type="transmembrane region" description="Helical" evidence="5">
    <location>
        <begin position="207"/>
        <end position="228"/>
    </location>
</feature>
<evidence type="ECO:0000256" key="3">
    <source>
        <dbReference type="ARBA" id="ARBA00022989"/>
    </source>
</evidence>
<dbReference type="PANTHER" id="PTHR10924:SF6">
    <property type="entry name" value="SOLUTE CARRIER FAMILY 49 MEMBER A3"/>
    <property type="match status" value="1"/>
</dbReference>
<evidence type="ECO:0000256" key="2">
    <source>
        <dbReference type="ARBA" id="ARBA00022692"/>
    </source>
</evidence>
<dbReference type="OrthoDB" id="422206at2759"/>
<comment type="subcellular location">
    <subcellularLocation>
        <location evidence="1">Membrane</location>
        <topology evidence="1">Multi-pass membrane protein</topology>
    </subcellularLocation>
</comment>
<evidence type="ECO:0000256" key="4">
    <source>
        <dbReference type="ARBA" id="ARBA00023136"/>
    </source>
</evidence>
<dbReference type="Gene3D" id="1.20.1250.20">
    <property type="entry name" value="MFS general substrate transporter like domains"/>
    <property type="match status" value="1"/>
</dbReference>
<feature type="transmembrane region" description="Helical" evidence="5">
    <location>
        <begin position="24"/>
        <end position="46"/>
    </location>
</feature>
<name>A0A8S3ZGG3_9EUPU</name>
<keyword evidence="3 5" id="KW-1133">Transmembrane helix</keyword>
<dbReference type="Proteomes" id="UP000678393">
    <property type="component" value="Unassembled WGS sequence"/>
</dbReference>
<feature type="transmembrane region" description="Helical" evidence="5">
    <location>
        <begin position="110"/>
        <end position="134"/>
    </location>
</feature>
<sequence length="304" mass="32311">NPLGILAANILSPAIVTKPSDIEIMLWVCSGASLYGVILSTFGVCASLPPSPPSPSAAAQSEPFFIGIKKLRNNFSFWMLTFGVGGGLALFTAYTTFIEQILCPQNYNNSFAGLCGALMIAVGAVGAVIAGFIADKTKKFAEVTKIGFCLSALCGIAFVQFARLRGMDVPIAVSIALFGCFGFAIYPTSLEMAVEVTYPVAEATSTGIVFLSGQIQGIILMLLAQFLAQPLSDHDASLPQACPSDGEFEPQDWTIPNLILNGYSVLCAAVVVIFFRADYRRMREENRLRAGNILQGDPGTPVLS</sequence>
<dbReference type="InterPro" id="IPR036259">
    <property type="entry name" value="MFS_trans_sf"/>
</dbReference>
<reference evidence="6" key="1">
    <citation type="submission" date="2021-04" db="EMBL/GenBank/DDBJ databases">
        <authorList>
            <consortium name="Molecular Ecology Group"/>
        </authorList>
    </citation>
    <scope>NUCLEOTIDE SEQUENCE</scope>
</reference>
<keyword evidence="7" id="KW-1185">Reference proteome</keyword>
<dbReference type="Pfam" id="PF07690">
    <property type="entry name" value="MFS_1"/>
    <property type="match status" value="1"/>
</dbReference>
<dbReference type="InterPro" id="IPR011701">
    <property type="entry name" value="MFS"/>
</dbReference>
<dbReference type="GO" id="GO:0022857">
    <property type="term" value="F:transmembrane transporter activity"/>
    <property type="evidence" value="ECO:0007669"/>
    <property type="project" value="InterPro"/>
</dbReference>
<evidence type="ECO:0000313" key="6">
    <source>
        <dbReference type="EMBL" id="CAG5127238.1"/>
    </source>
</evidence>
<feature type="transmembrane region" description="Helical" evidence="5">
    <location>
        <begin position="77"/>
        <end position="98"/>
    </location>
</feature>
<evidence type="ECO:0000256" key="1">
    <source>
        <dbReference type="ARBA" id="ARBA00004141"/>
    </source>
</evidence>
<dbReference type="InterPro" id="IPR049680">
    <property type="entry name" value="FLVCR1-2_SLC49-like"/>
</dbReference>
<dbReference type="GO" id="GO:0016020">
    <property type="term" value="C:membrane"/>
    <property type="evidence" value="ECO:0007669"/>
    <property type="project" value="UniProtKB-SubCell"/>
</dbReference>
<organism evidence="6 7">
    <name type="scientific">Candidula unifasciata</name>
    <dbReference type="NCBI Taxonomy" id="100452"/>
    <lineage>
        <taxon>Eukaryota</taxon>
        <taxon>Metazoa</taxon>
        <taxon>Spiralia</taxon>
        <taxon>Lophotrochozoa</taxon>
        <taxon>Mollusca</taxon>
        <taxon>Gastropoda</taxon>
        <taxon>Heterobranchia</taxon>
        <taxon>Euthyneura</taxon>
        <taxon>Panpulmonata</taxon>
        <taxon>Eupulmonata</taxon>
        <taxon>Stylommatophora</taxon>
        <taxon>Helicina</taxon>
        <taxon>Helicoidea</taxon>
        <taxon>Geomitridae</taxon>
        <taxon>Candidula</taxon>
    </lineage>
</organism>
<gene>
    <name evidence="6" type="ORF">CUNI_LOCUS12796</name>
</gene>
<evidence type="ECO:0008006" key="8">
    <source>
        <dbReference type="Google" id="ProtNLM"/>
    </source>
</evidence>
<comment type="caution">
    <text evidence="6">The sequence shown here is derived from an EMBL/GenBank/DDBJ whole genome shotgun (WGS) entry which is preliminary data.</text>
</comment>
<feature type="transmembrane region" description="Helical" evidence="5">
    <location>
        <begin position="169"/>
        <end position="186"/>
    </location>
</feature>